<feature type="region of interest" description="Disordered" evidence="1">
    <location>
        <begin position="1"/>
        <end position="134"/>
    </location>
</feature>
<reference evidence="2" key="1">
    <citation type="submission" date="2021-01" db="EMBL/GenBank/DDBJ databases">
        <authorList>
            <person name="Corre E."/>
            <person name="Pelletier E."/>
            <person name="Niang G."/>
            <person name="Scheremetjew M."/>
            <person name="Finn R."/>
            <person name="Kale V."/>
            <person name="Holt S."/>
            <person name="Cochrane G."/>
            <person name="Meng A."/>
            <person name="Brown T."/>
            <person name="Cohen L."/>
        </authorList>
    </citation>
    <scope>NUCLEOTIDE SEQUENCE</scope>
    <source>
        <strain evidence="2">CCMP2084</strain>
    </source>
</reference>
<name>A0A7S2XJZ5_9STRA</name>
<protein>
    <submittedName>
        <fullName evidence="2">Uncharacterized protein</fullName>
    </submittedName>
</protein>
<proteinExistence type="predicted"/>
<feature type="compositionally biased region" description="Polar residues" evidence="1">
    <location>
        <begin position="18"/>
        <end position="32"/>
    </location>
</feature>
<dbReference type="EMBL" id="HBHQ01003714">
    <property type="protein sequence ID" value="CAD9810644.1"/>
    <property type="molecule type" value="Transcribed_RNA"/>
</dbReference>
<feature type="region of interest" description="Disordered" evidence="1">
    <location>
        <begin position="174"/>
        <end position="276"/>
    </location>
</feature>
<feature type="compositionally biased region" description="Basic residues" evidence="1">
    <location>
        <begin position="1"/>
        <end position="13"/>
    </location>
</feature>
<evidence type="ECO:0000313" key="2">
    <source>
        <dbReference type="EMBL" id="CAD9810644.1"/>
    </source>
</evidence>
<feature type="compositionally biased region" description="Basic and acidic residues" evidence="1">
    <location>
        <begin position="112"/>
        <end position="127"/>
    </location>
</feature>
<accession>A0A7S2XJZ5</accession>
<evidence type="ECO:0000256" key="1">
    <source>
        <dbReference type="SAM" id="MobiDB-lite"/>
    </source>
</evidence>
<dbReference type="AlphaFoldDB" id="A0A7S2XJZ5"/>
<gene>
    <name evidence="2" type="ORF">ASEP1449_LOCUS2467</name>
</gene>
<feature type="compositionally biased region" description="Basic residues" evidence="1">
    <location>
        <begin position="35"/>
        <end position="46"/>
    </location>
</feature>
<organism evidence="2">
    <name type="scientific">Attheya septentrionalis</name>
    <dbReference type="NCBI Taxonomy" id="420275"/>
    <lineage>
        <taxon>Eukaryota</taxon>
        <taxon>Sar</taxon>
        <taxon>Stramenopiles</taxon>
        <taxon>Ochrophyta</taxon>
        <taxon>Bacillariophyta</taxon>
        <taxon>Coscinodiscophyceae</taxon>
        <taxon>Chaetocerotophycidae</taxon>
        <taxon>Chaetocerotales</taxon>
        <taxon>Attheyaceae</taxon>
        <taxon>Attheya</taxon>
    </lineage>
</organism>
<feature type="compositionally biased region" description="Polar residues" evidence="1">
    <location>
        <begin position="189"/>
        <end position="208"/>
    </location>
</feature>
<feature type="compositionally biased region" description="Acidic residues" evidence="1">
    <location>
        <begin position="101"/>
        <end position="111"/>
    </location>
</feature>
<sequence>MSYSKKSTHKRKEASHPDSPQTKQESTVNTASRALPKKKARTKKNSIQKTSSFRPKNELGSGVEGNGVSFEGTLEMQQITTGAKKSSSTKRMKTRLSDPSGSEDVDIDEDLEKQWREQSRQRRRGEWKPTGNWKAPKWCPLVEQSNVTTNTHSAAATTISIKTDIREVSLHSSMSSVSASGSSRESKSLITQRSTDPVNAKCGNTTIEDNGAENGIKDTSKRSSKGQQSALIAQNDVEDSENSVYAKDRSLSSSMESSAKAEKIRVQKPKRKSQNNDVALKMQELILKCVDSLPPKGFHTSICPDDSAKSLGSVCDPSQNSKGVDSIGCIASSGKTSVDCSIPCIKQSSDDSSESDTNDYIDKRRLKVDDGVIKPACIGSKGNMNEYVVMTKKESVETASSSKIVSKKSKPSLKAVNFPYFVSPSPRMVDLAHTAISSLLPPEDCEADYLSCLATRYAMYWRPKKPRIILLAESHVFTTLERASKGPILASSISTDEYDGPRQFISLVYCLAYGENDALEKFPAFPECDYPNKGTPQFWTLLAACARGELAIQDAMSKQAKNGVKGKPTSFALDLLKAGKLPWIERVRAKLKILKDLKRRGVWLIDCSVVGWYISQPPKYRKTRVTKEIHRSCKERPPKNLKAPTLIMSWEIYTKHLVREAANDGCLKLVIPIGKEVEAALTRERIQEALIPGATVSAGSKSETKSCARLLDAFPAPNAWIPGGYGPFLLRLAHLVDEEALPIPPSVSTSVSEMDSKEPVQTK</sequence>
<feature type="compositionally biased region" description="Low complexity" evidence="1">
    <location>
        <begin position="174"/>
        <end position="183"/>
    </location>
</feature>